<dbReference type="Pfam" id="PF01266">
    <property type="entry name" value="DAO"/>
    <property type="match status" value="1"/>
</dbReference>
<dbReference type="AlphaFoldDB" id="A0A455W4W5"/>
<name>A0A455W4W5_MARNT</name>
<keyword evidence="1" id="KW-0560">Oxidoreductase</keyword>
<dbReference type="GO" id="GO:0016491">
    <property type="term" value="F:oxidoreductase activity"/>
    <property type="evidence" value="ECO:0007669"/>
    <property type="project" value="UniProtKB-KW"/>
</dbReference>
<dbReference type="InterPro" id="IPR006076">
    <property type="entry name" value="FAD-dep_OxRdtase"/>
</dbReference>
<feature type="domain" description="FAD dependent oxidoreductase" evidence="2">
    <location>
        <begin position="37"/>
        <end position="404"/>
    </location>
</feature>
<dbReference type="PANTHER" id="PTHR13847">
    <property type="entry name" value="SARCOSINE DEHYDROGENASE-RELATED"/>
    <property type="match status" value="1"/>
</dbReference>
<evidence type="ECO:0000313" key="3">
    <source>
        <dbReference type="EMBL" id="BBJ04070.1"/>
    </source>
</evidence>
<accession>A0A455W4W5</accession>
<gene>
    <name evidence="3" type="ORF">YBY_19190</name>
</gene>
<dbReference type="EMBL" id="AP019537">
    <property type="protein sequence ID" value="BBJ04070.1"/>
    <property type="molecule type" value="Genomic_DNA"/>
</dbReference>
<dbReference type="InterPro" id="IPR036188">
    <property type="entry name" value="FAD/NAD-bd_sf"/>
</dbReference>
<evidence type="ECO:0000259" key="2">
    <source>
        <dbReference type="Pfam" id="PF01266"/>
    </source>
</evidence>
<dbReference type="Gene3D" id="3.30.9.10">
    <property type="entry name" value="D-Amino Acid Oxidase, subunit A, domain 2"/>
    <property type="match status" value="1"/>
</dbReference>
<reference evidence="3" key="1">
    <citation type="submission" date="2019-03" db="EMBL/GenBank/DDBJ databases">
        <title>Whole genome analysis of nitrate-reducing bacteria Marinobacter hydrocarbonoclasticus YB03.</title>
        <authorList>
            <person name="Azam A.H."/>
            <person name="Yuk S.R."/>
            <person name="Kamarisima K."/>
            <person name="Miyanaga K."/>
            <person name="Tanji Y."/>
        </authorList>
    </citation>
    <scope>NUCLEOTIDE SEQUENCE</scope>
    <source>
        <strain evidence="3">YB03</strain>
    </source>
</reference>
<proteinExistence type="predicted"/>
<protein>
    <submittedName>
        <fullName evidence="3">Oxidoreductase</fullName>
    </submittedName>
</protein>
<organism evidence="3">
    <name type="scientific">Marinobacter nauticus</name>
    <name type="common">Marinobacter hydrocarbonoclasticus</name>
    <name type="synonym">Marinobacter aquaeolei</name>
    <dbReference type="NCBI Taxonomy" id="2743"/>
    <lineage>
        <taxon>Bacteria</taxon>
        <taxon>Pseudomonadati</taxon>
        <taxon>Pseudomonadota</taxon>
        <taxon>Gammaproteobacteria</taxon>
        <taxon>Pseudomonadales</taxon>
        <taxon>Marinobacteraceae</taxon>
        <taxon>Marinobacter</taxon>
    </lineage>
</organism>
<dbReference type="GO" id="GO:0005737">
    <property type="term" value="C:cytoplasm"/>
    <property type="evidence" value="ECO:0007669"/>
    <property type="project" value="TreeGrafter"/>
</dbReference>
<dbReference type="SUPFAM" id="SSF51905">
    <property type="entry name" value="FAD/NAD(P)-binding domain"/>
    <property type="match status" value="1"/>
</dbReference>
<dbReference type="PANTHER" id="PTHR13847:SF281">
    <property type="entry name" value="FAD DEPENDENT OXIDOREDUCTASE DOMAIN-CONTAINING PROTEIN"/>
    <property type="match status" value="1"/>
</dbReference>
<sequence>MGIDYSKLGSPETRSFWLNQFGPYSPNLPLIEDHRTDIVIIGGGFTGLSCAAHLKELEPSLDVTVLEGSAVGFGASGRNGGFSMTLFGFEPEITCLLHGKEKARAAHQYMQDAVDYVRECVTRYNFDSDYEHNGFLRIALTSKHRERLQKQQDLYRELGFSSSFDWWGEDQLSQRLHSPLAKAGLFEQRCGILNPAKHVRHWKAICEQLGVHIYENTQCQAITYPRGGVTVQTSGGTVTASKVVLATNAYSHLLPEMGAFRRNQTPVWTHQIVTQPLTPEQWQAIGWAGRYGIETNRHLVHYLRPTADGRITFGGANVVTTAGQNMSLDHHKPTWRTLEKHLKTLFPPLAEIGIDYQWGGPVSVTLDMVPNLGLYKDDRTLYLCGCTGHGVSLTQYSGKTLAELALGLDSKRTRAWFVNRTPVRWPVQPFKQLGIGAVKGALKAEDYWWERKLW</sequence>
<dbReference type="Gene3D" id="3.50.50.60">
    <property type="entry name" value="FAD/NAD(P)-binding domain"/>
    <property type="match status" value="1"/>
</dbReference>
<evidence type="ECO:0000256" key="1">
    <source>
        <dbReference type="ARBA" id="ARBA00023002"/>
    </source>
</evidence>